<protein>
    <submittedName>
        <fullName evidence="2">Uncharacterized protein</fullName>
    </submittedName>
</protein>
<evidence type="ECO:0000313" key="2">
    <source>
        <dbReference type="EMBL" id="MBL0373698.1"/>
    </source>
</evidence>
<name>A0A936YQ98_9HYPH</name>
<proteinExistence type="predicted"/>
<organism evidence="2 3">
    <name type="scientific">Rhizobium setariae</name>
    <dbReference type="NCBI Taxonomy" id="2801340"/>
    <lineage>
        <taxon>Bacteria</taxon>
        <taxon>Pseudomonadati</taxon>
        <taxon>Pseudomonadota</taxon>
        <taxon>Alphaproteobacteria</taxon>
        <taxon>Hyphomicrobiales</taxon>
        <taxon>Rhizobiaceae</taxon>
        <taxon>Rhizobium/Agrobacterium group</taxon>
        <taxon>Rhizobium</taxon>
    </lineage>
</organism>
<reference evidence="2" key="1">
    <citation type="submission" date="2021-01" db="EMBL/GenBank/DDBJ databases">
        <title>Rhizobium sp. strain KVB221 16S ribosomal RNA gene Genome sequencing and assembly.</title>
        <authorList>
            <person name="Kang M."/>
        </authorList>
    </citation>
    <scope>NUCLEOTIDE SEQUENCE</scope>
    <source>
        <strain evidence="2">KVB221</strain>
    </source>
</reference>
<accession>A0A936YQ98</accession>
<dbReference type="RefSeq" id="WP_201660628.1">
    <property type="nucleotide sequence ID" value="NZ_JAEQNC010000009.1"/>
</dbReference>
<evidence type="ECO:0000313" key="3">
    <source>
        <dbReference type="Proteomes" id="UP000633219"/>
    </source>
</evidence>
<keyword evidence="3" id="KW-1185">Reference proteome</keyword>
<evidence type="ECO:0000256" key="1">
    <source>
        <dbReference type="SAM" id="MobiDB-lite"/>
    </source>
</evidence>
<dbReference type="Proteomes" id="UP000633219">
    <property type="component" value="Unassembled WGS sequence"/>
</dbReference>
<comment type="caution">
    <text evidence="2">The sequence shown here is derived from an EMBL/GenBank/DDBJ whole genome shotgun (WGS) entry which is preliminary data.</text>
</comment>
<feature type="region of interest" description="Disordered" evidence="1">
    <location>
        <begin position="45"/>
        <end position="69"/>
    </location>
</feature>
<gene>
    <name evidence="2" type="ORF">JJB09_16870</name>
</gene>
<feature type="compositionally biased region" description="Polar residues" evidence="1">
    <location>
        <begin position="56"/>
        <end position="69"/>
    </location>
</feature>
<dbReference type="EMBL" id="JAEQNC010000009">
    <property type="protein sequence ID" value="MBL0373698.1"/>
    <property type="molecule type" value="Genomic_DNA"/>
</dbReference>
<dbReference type="AlphaFoldDB" id="A0A936YQ98"/>
<sequence length="69" mass="7132">MLLDLIDVPICRFTAGGTHDGKPAYDAIVKPSPDAAVVIPPHANAVDDPIPAPPASETNISWRSSPTSG</sequence>